<evidence type="ECO:0000256" key="4">
    <source>
        <dbReference type="RuleBase" id="RU362116"/>
    </source>
</evidence>
<dbReference type="Pfam" id="PF00460">
    <property type="entry name" value="Flg_bb_rod"/>
    <property type="match status" value="1"/>
</dbReference>
<comment type="function">
    <text evidence="4">A flexible structure which links the flagellar filament to the drive apparatus in the basal body.</text>
</comment>
<evidence type="ECO:0000259" key="7">
    <source>
        <dbReference type="Pfam" id="PF22692"/>
    </source>
</evidence>
<reference evidence="9" key="1">
    <citation type="journal article" date="2019" name="Int. J. Syst. Evol. Microbiol.">
        <title>The Global Catalogue of Microorganisms (GCM) 10K type strain sequencing project: providing services to taxonomists for standard genome sequencing and annotation.</title>
        <authorList>
            <consortium name="The Broad Institute Genomics Platform"/>
            <consortium name="The Broad Institute Genome Sequencing Center for Infectious Disease"/>
            <person name="Wu L."/>
            <person name="Ma J."/>
        </authorList>
    </citation>
    <scope>NUCLEOTIDE SEQUENCE [LARGE SCALE GENOMIC DNA]</scope>
    <source>
        <strain evidence="9">JCM 16902</strain>
    </source>
</reference>
<dbReference type="InterPro" id="IPR020013">
    <property type="entry name" value="Flagellar_FlgE/F/G"/>
</dbReference>
<keyword evidence="8" id="KW-0966">Cell projection</keyword>
<evidence type="ECO:0000259" key="6">
    <source>
        <dbReference type="Pfam" id="PF06429"/>
    </source>
</evidence>
<name>A0ABP6ZGA5_9ACTN</name>
<evidence type="ECO:0000313" key="8">
    <source>
        <dbReference type="EMBL" id="GAA3607633.1"/>
    </source>
</evidence>
<dbReference type="InterPro" id="IPR001444">
    <property type="entry name" value="Flag_bb_rod_N"/>
</dbReference>
<dbReference type="InterPro" id="IPR053967">
    <property type="entry name" value="LlgE_F_G-like_D1"/>
</dbReference>
<evidence type="ECO:0000256" key="1">
    <source>
        <dbReference type="ARBA" id="ARBA00004117"/>
    </source>
</evidence>
<sequence>MLRSLFSGISGLKAHQQMMDVVSNNIANVNTAGFKTSNIVFEDTLSQLMRAAGASTATSGGLDPTQIGLGVKLAAVQQNFSQGSTQITNKSTDLMVNGDGFFVLDDGGTQVYSRAGAFTLDNDGYLVNPNGMYVQGYQAVNGTISAYGQLSKLKLQAGLSIPGAATSTVSLGGNLDPKGTKTLTVTPTVYDTGGAAYAVPMNLVPNDPPDGNYTINVQDPADNSSTIGTGTISFTDAGLYDADSSTPPTFTINGVTMTVDLTQFTGYAGLSSPTPKAVDGYAAGTLNEFQIGTDGVITGIFSNGQKQALGQVALATFNNVSGLEKQGDSVYRDTANSGLAEIGIPGAGGHGLITGGALEMSNVDLAAEFTNMIIAQRGFQANSKVITTSDEILQELVNIKR</sequence>
<keyword evidence="8" id="KW-0969">Cilium</keyword>
<feature type="domain" description="Flagellar basal body rod protein N-terminal" evidence="5">
    <location>
        <begin position="8"/>
        <end position="35"/>
    </location>
</feature>
<dbReference type="RefSeq" id="WP_231483801.1">
    <property type="nucleotide sequence ID" value="NZ_BAAAZO010000003.1"/>
</dbReference>
<evidence type="ECO:0000313" key="9">
    <source>
        <dbReference type="Proteomes" id="UP001501074"/>
    </source>
</evidence>
<organism evidence="8 9">
    <name type="scientific">Kineosporia mesophila</name>
    <dbReference type="NCBI Taxonomy" id="566012"/>
    <lineage>
        <taxon>Bacteria</taxon>
        <taxon>Bacillati</taxon>
        <taxon>Actinomycetota</taxon>
        <taxon>Actinomycetes</taxon>
        <taxon>Kineosporiales</taxon>
        <taxon>Kineosporiaceae</taxon>
        <taxon>Kineosporia</taxon>
    </lineage>
</organism>
<gene>
    <name evidence="8" type="primary">flgE</name>
    <name evidence="8" type="ORF">GCM10022223_24490</name>
</gene>
<proteinExistence type="inferred from homology"/>
<dbReference type="Pfam" id="PF06429">
    <property type="entry name" value="Flg_bbr_C"/>
    <property type="match status" value="1"/>
</dbReference>
<comment type="similarity">
    <text evidence="2 4">Belongs to the flagella basal body rod proteins family.</text>
</comment>
<keyword evidence="3 4" id="KW-0975">Bacterial flagellum</keyword>
<keyword evidence="8" id="KW-0282">Flagellum</keyword>
<evidence type="ECO:0000256" key="2">
    <source>
        <dbReference type="ARBA" id="ARBA00009677"/>
    </source>
</evidence>
<dbReference type="InterPro" id="IPR010930">
    <property type="entry name" value="Flg_bb/hook_C_dom"/>
</dbReference>
<dbReference type="InterPro" id="IPR019776">
    <property type="entry name" value="Flagellar_basal_body_rod_CS"/>
</dbReference>
<accession>A0ABP6ZGA5</accession>
<comment type="subcellular location">
    <subcellularLocation>
        <location evidence="1 4">Bacterial flagellum basal body</location>
    </subcellularLocation>
</comment>
<dbReference type="InterPro" id="IPR037925">
    <property type="entry name" value="FlgE/F/G-like"/>
</dbReference>
<feature type="domain" description="Flagellar basal-body/hook protein C-terminal" evidence="6">
    <location>
        <begin position="356"/>
        <end position="398"/>
    </location>
</feature>
<feature type="domain" description="Flagellar hook protein FlgE/F/G-like D1" evidence="7">
    <location>
        <begin position="95"/>
        <end position="166"/>
    </location>
</feature>
<protein>
    <recommendedName>
        <fullName evidence="4">Flagellar hook protein FlgE</fullName>
    </recommendedName>
</protein>
<dbReference type="InterPro" id="IPR037058">
    <property type="entry name" value="Falgellar_hook_FlgE_sf"/>
</dbReference>
<dbReference type="PANTHER" id="PTHR30435">
    <property type="entry name" value="FLAGELLAR PROTEIN"/>
    <property type="match status" value="1"/>
</dbReference>
<dbReference type="Pfam" id="PF22692">
    <property type="entry name" value="LlgE_F_G_D1"/>
    <property type="match status" value="1"/>
</dbReference>
<dbReference type="Gene3D" id="2.60.98.20">
    <property type="entry name" value="Flagellar hook protein FlgE"/>
    <property type="match status" value="1"/>
</dbReference>
<evidence type="ECO:0000259" key="5">
    <source>
        <dbReference type="Pfam" id="PF00460"/>
    </source>
</evidence>
<dbReference type="Proteomes" id="UP001501074">
    <property type="component" value="Unassembled WGS sequence"/>
</dbReference>
<dbReference type="EMBL" id="BAAAZO010000003">
    <property type="protein sequence ID" value="GAA3607633.1"/>
    <property type="molecule type" value="Genomic_DNA"/>
</dbReference>
<dbReference type="NCBIfam" id="TIGR03506">
    <property type="entry name" value="FlgEFG_subfam"/>
    <property type="match status" value="1"/>
</dbReference>
<dbReference type="SUPFAM" id="SSF117143">
    <property type="entry name" value="Flagellar hook protein flgE"/>
    <property type="match status" value="1"/>
</dbReference>
<dbReference type="PANTHER" id="PTHR30435:SF1">
    <property type="entry name" value="FLAGELLAR HOOK PROTEIN FLGE"/>
    <property type="match status" value="1"/>
</dbReference>
<comment type="caution">
    <text evidence="8">The sequence shown here is derived from an EMBL/GenBank/DDBJ whole genome shotgun (WGS) entry which is preliminary data.</text>
</comment>
<dbReference type="PROSITE" id="PS00588">
    <property type="entry name" value="FLAGELLA_BB_ROD"/>
    <property type="match status" value="1"/>
</dbReference>
<keyword evidence="9" id="KW-1185">Reference proteome</keyword>
<evidence type="ECO:0000256" key="3">
    <source>
        <dbReference type="ARBA" id="ARBA00023143"/>
    </source>
</evidence>